<name>A0A6L3ZF71_9FLAO</name>
<sequence length="215" mass="24530">MRETRKFIYVFDPLCAWCHVFGEKVIAPLQEAYGDFAQIDIFAGGLYVGDRVGLLGSIAANYPQAIAEIEAHAGYEFSDAFKENVLSRLDEFEMNSEHSGAAFAWLKQHVPERQVEIAHGIQKLFFEEGLSLSDAYSYRELVEGLGLNFEPFKAVFYSPETVNLVRQQYIYAHQLGVRSFPSLIYVHGSKGELLAQGFREFLQIDSIMKENFYRM</sequence>
<dbReference type="Gene3D" id="1.10.472.60">
    <property type="entry name" value="putative protein disulfide isomerase domain"/>
    <property type="match status" value="1"/>
</dbReference>
<accession>A0A6L3ZF71</accession>
<comment type="caution">
    <text evidence="1">The sequence shown here is derived from an EMBL/GenBank/DDBJ whole genome shotgun (WGS) entry which is preliminary data.</text>
</comment>
<dbReference type="InterPro" id="IPR036249">
    <property type="entry name" value="Thioredoxin-like_sf"/>
</dbReference>
<keyword evidence="2" id="KW-1185">Reference proteome</keyword>
<dbReference type="AlphaFoldDB" id="A0A6L3ZF71"/>
<reference evidence="1 2" key="1">
    <citation type="submission" date="2019-10" db="EMBL/GenBank/DDBJ databases">
        <title>Genome sequence of Phaeocystidibacter marisrubri JCM30614 (type strain).</title>
        <authorList>
            <person name="Bowman J.P."/>
        </authorList>
    </citation>
    <scope>NUCLEOTIDE SEQUENCE [LARGE SCALE GENOMIC DNA]</scope>
    <source>
        <strain evidence="1 2">JCM 30614</strain>
    </source>
</reference>
<dbReference type="EMBL" id="WBVQ01000002">
    <property type="protein sequence ID" value="KAB2816218.1"/>
    <property type="molecule type" value="Genomic_DNA"/>
</dbReference>
<dbReference type="OrthoDB" id="9813770at2"/>
<dbReference type="Gene3D" id="3.40.30.10">
    <property type="entry name" value="Glutaredoxin"/>
    <property type="match status" value="1"/>
</dbReference>
<evidence type="ECO:0008006" key="3">
    <source>
        <dbReference type="Google" id="ProtNLM"/>
    </source>
</evidence>
<organism evidence="1 2">
    <name type="scientific">Phaeocystidibacter marisrubri</name>
    <dbReference type="NCBI Taxonomy" id="1577780"/>
    <lineage>
        <taxon>Bacteria</taxon>
        <taxon>Pseudomonadati</taxon>
        <taxon>Bacteroidota</taxon>
        <taxon>Flavobacteriia</taxon>
        <taxon>Flavobacteriales</taxon>
        <taxon>Phaeocystidibacteraceae</taxon>
        <taxon>Phaeocystidibacter</taxon>
    </lineage>
</organism>
<evidence type="ECO:0000313" key="1">
    <source>
        <dbReference type="EMBL" id="KAB2816218.1"/>
    </source>
</evidence>
<dbReference type="Proteomes" id="UP000484164">
    <property type="component" value="Unassembled WGS sequence"/>
</dbReference>
<evidence type="ECO:0000313" key="2">
    <source>
        <dbReference type="Proteomes" id="UP000484164"/>
    </source>
</evidence>
<dbReference type="SUPFAM" id="SSF52833">
    <property type="entry name" value="Thioredoxin-like"/>
    <property type="match status" value="1"/>
</dbReference>
<protein>
    <recommendedName>
        <fullName evidence="3">DsbA family protein</fullName>
    </recommendedName>
</protein>
<proteinExistence type="predicted"/>
<dbReference type="RefSeq" id="WP_151693646.1">
    <property type="nucleotide sequence ID" value="NZ_BMGX01000001.1"/>
</dbReference>
<gene>
    <name evidence="1" type="ORF">F8C82_11060</name>
</gene>